<evidence type="ECO:0000313" key="2">
    <source>
        <dbReference type="EMBL" id="PWE23468.1"/>
    </source>
</evidence>
<reference evidence="2 3" key="1">
    <citation type="submission" date="2018-05" db="EMBL/GenBank/DDBJ databases">
        <title>Antimicrobial susceptibility testing and genomic analysis of Arcobacter skirrowii strains and one Arcobacter butzleri isolated from German poultry farms.</title>
        <authorList>
            <person name="Haenel I."/>
            <person name="Hotzel H."/>
            <person name="Tomaso H."/>
            <person name="Busch A."/>
        </authorList>
    </citation>
    <scope>NUCLEOTIDE SEQUENCE [LARGE SCALE GENOMIC DNA]</scope>
    <source>
        <strain evidence="3">v</strain>
    </source>
</reference>
<dbReference type="PROSITE" id="PS51257">
    <property type="entry name" value="PROKAR_LIPOPROTEIN"/>
    <property type="match status" value="1"/>
</dbReference>
<proteinExistence type="predicted"/>
<comment type="caution">
    <text evidence="2">The sequence shown here is derived from an EMBL/GenBank/DDBJ whole genome shotgun (WGS) entry which is preliminary data.</text>
</comment>
<dbReference type="Pfam" id="PF13146">
    <property type="entry name" value="TRL"/>
    <property type="match status" value="1"/>
</dbReference>
<gene>
    <name evidence="2" type="ORF">DF188_01945</name>
</gene>
<dbReference type="AlphaFoldDB" id="A0A2U2C396"/>
<dbReference type="EMBL" id="QEYI01000001">
    <property type="protein sequence ID" value="PWE23468.1"/>
    <property type="molecule type" value="Genomic_DNA"/>
</dbReference>
<dbReference type="Proteomes" id="UP000245014">
    <property type="component" value="Unassembled WGS sequence"/>
</dbReference>
<dbReference type="STRING" id="28200.GCA_001572935_00421"/>
<name>A0A2U2C396_9BACT</name>
<evidence type="ECO:0000313" key="3">
    <source>
        <dbReference type="Proteomes" id="UP000245014"/>
    </source>
</evidence>
<feature type="chain" id="PRO_5015651092" description="TRL-like family protein" evidence="1">
    <location>
        <begin position="19"/>
        <end position="113"/>
    </location>
</feature>
<organism evidence="2 3">
    <name type="scientific">Aliarcobacter skirrowii</name>
    <dbReference type="NCBI Taxonomy" id="28200"/>
    <lineage>
        <taxon>Bacteria</taxon>
        <taxon>Pseudomonadati</taxon>
        <taxon>Campylobacterota</taxon>
        <taxon>Epsilonproteobacteria</taxon>
        <taxon>Campylobacterales</taxon>
        <taxon>Arcobacteraceae</taxon>
        <taxon>Aliarcobacter</taxon>
    </lineage>
</organism>
<evidence type="ECO:0000256" key="1">
    <source>
        <dbReference type="SAM" id="SignalP"/>
    </source>
</evidence>
<feature type="signal peptide" evidence="1">
    <location>
        <begin position="1"/>
        <end position="18"/>
    </location>
</feature>
<sequence>MKKILLASTILIASFFTACSTVKVKSEDTSSLMKYDGTNTDYSKLDSYKKATICKEFVVGKGYIGSNSVAEAAKNGGISKVKHVDIHSEYTEQSGLFSPTRDNFKQCVTVYGE</sequence>
<accession>A0A2U2C396</accession>
<evidence type="ECO:0008006" key="4">
    <source>
        <dbReference type="Google" id="ProtNLM"/>
    </source>
</evidence>
<protein>
    <recommendedName>
        <fullName evidence="4">TRL-like family protein</fullName>
    </recommendedName>
</protein>
<dbReference type="InterPro" id="IPR025113">
    <property type="entry name" value="TRL-like"/>
</dbReference>
<keyword evidence="1" id="KW-0732">Signal</keyword>
<dbReference type="RefSeq" id="WP_109065876.1">
    <property type="nucleotide sequence ID" value="NZ_QEYG01000019.1"/>
</dbReference>